<proteinExistence type="predicted"/>
<dbReference type="EMBL" id="MN739489">
    <property type="protein sequence ID" value="QHT07881.1"/>
    <property type="molecule type" value="Genomic_DNA"/>
</dbReference>
<organism evidence="1">
    <name type="scientific">viral metagenome</name>
    <dbReference type="NCBI Taxonomy" id="1070528"/>
    <lineage>
        <taxon>unclassified sequences</taxon>
        <taxon>metagenomes</taxon>
        <taxon>organismal metagenomes</taxon>
    </lineage>
</organism>
<reference evidence="1" key="1">
    <citation type="journal article" date="2020" name="Nature">
        <title>Giant virus diversity and host interactions through global metagenomics.</title>
        <authorList>
            <person name="Schulz F."/>
            <person name="Roux S."/>
            <person name="Paez-Espino D."/>
            <person name="Jungbluth S."/>
            <person name="Walsh D.A."/>
            <person name="Denef V.J."/>
            <person name="McMahon K.D."/>
            <person name="Konstantinidis K.T."/>
            <person name="Eloe-Fadrosh E.A."/>
            <person name="Kyrpides N.C."/>
            <person name="Woyke T."/>
        </authorList>
    </citation>
    <scope>NUCLEOTIDE SEQUENCE</scope>
    <source>
        <strain evidence="1">GVMAG-M-3300022752-39</strain>
    </source>
</reference>
<protein>
    <submittedName>
        <fullName evidence="1">Uncharacterized protein</fullName>
    </submittedName>
</protein>
<dbReference type="AlphaFoldDB" id="A0A6C0CU01"/>
<sequence>MEKITKKTVEKMNQQLLEVHEKRMKNKLNAERNDPEFILLNDSMLRKKKYHIQLLEKNIYNLSMKTLLYTQDLTADFCIKYILNEKYASCVEDTFLSMGDVLYAQKHITRPAIYQAYNKVYHEKR</sequence>
<evidence type="ECO:0000313" key="1">
    <source>
        <dbReference type="EMBL" id="QHT07881.1"/>
    </source>
</evidence>
<name>A0A6C0CU01_9ZZZZ</name>
<accession>A0A6C0CU01</accession>